<keyword evidence="2" id="KW-0472">Membrane</keyword>
<dbReference type="GO" id="GO:0009190">
    <property type="term" value="P:cyclic nucleotide biosynthetic process"/>
    <property type="evidence" value="ECO:0007669"/>
    <property type="project" value="InterPro"/>
</dbReference>
<keyword evidence="5" id="KW-1185">Reference proteome</keyword>
<dbReference type="CDD" id="cd07302">
    <property type="entry name" value="CHD"/>
    <property type="match status" value="1"/>
</dbReference>
<evidence type="ECO:0000259" key="3">
    <source>
        <dbReference type="PROSITE" id="PS50125"/>
    </source>
</evidence>
<dbReference type="STRING" id="582672.SAMN05216360_11675"/>
<dbReference type="InterPro" id="IPR050697">
    <property type="entry name" value="Adenylyl/Guanylyl_Cyclase_3/4"/>
</dbReference>
<dbReference type="PANTHER" id="PTHR43081:SF1">
    <property type="entry name" value="ADENYLATE CYCLASE, TERMINAL-DIFFERENTIATION SPECIFIC"/>
    <property type="match status" value="1"/>
</dbReference>
<feature type="transmembrane region" description="Helical" evidence="2">
    <location>
        <begin position="125"/>
        <end position="145"/>
    </location>
</feature>
<dbReference type="OrthoDB" id="9789782at2"/>
<feature type="transmembrane region" description="Helical" evidence="2">
    <location>
        <begin position="47"/>
        <end position="65"/>
    </location>
</feature>
<protein>
    <submittedName>
        <fullName evidence="4">Adenylate cyclase, class 3</fullName>
    </submittedName>
</protein>
<feature type="transmembrane region" description="Helical" evidence="2">
    <location>
        <begin position="157"/>
        <end position="177"/>
    </location>
</feature>
<feature type="transmembrane region" description="Helical" evidence="2">
    <location>
        <begin position="102"/>
        <end position="119"/>
    </location>
</feature>
<dbReference type="Gene3D" id="3.30.70.1230">
    <property type="entry name" value="Nucleotide cyclase"/>
    <property type="match status" value="1"/>
</dbReference>
<organism evidence="4 5">
    <name type="scientific">Methylobacterium phyllostachyos</name>
    <dbReference type="NCBI Taxonomy" id="582672"/>
    <lineage>
        <taxon>Bacteria</taxon>
        <taxon>Pseudomonadati</taxon>
        <taxon>Pseudomonadota</taxon>
        <taxon>Alphaproteobacteria</taxon>
        <taxon>Hyphomicrobiales</taxon>
        <taxon>Methylobacteriaceae</taxon>
        <taxon>Methylobacterium</taxon>
    </lineage>
</organism>
<sequence length="460" mass="47427">MASGRAGNPPLPGLRTARAPVEHRAVPPDQDEDAVLRAMQAGGGLRLLGLRIVIVLVLLMAAQAYDGSLHALSHWFILILYGLGTVWFGLRERGGGPAASAYSWAGTGLNAGLAVYVLIEHMLAGGGAGLGADAVSRLPAFLLLLQTGLSMRVAQTVVFCGLVLACWSATFGIGLLHPELFPNEDTFPTAQLTGLATFAAAGLLVVDGVIRLRGAVARALRMEHERTLLARFVPDAVALDLSAEDGDSALGIHRRHACLMILDIRGFSRLSGEHPPEAMVMALLAVRATAQAAVDEAGGLVDKYIGDAVLVQFVVDRPDAQARAALACALSLRRRIAALNAARAAEGLFTLRVVVALHAGDLLVGVFDDGVRAEYTVLGPAMNALSRIEAQAKAAEIELAASGDFLELLGGSLPDGIGAVPVPGAVLPAGLTLFAVADRNPDLAGSVFAGAATPAASAAA</sequence>
<feature type="region of interest" description="Disordered" evidence="1">
    <location>
        <begin position="1"/>
        <end position="20"/>
    </location>
</feature>
<dbReference type="Pfam" id="PF00211">
    <property type="entry name" value="Guanylate_cyc"/>
    <property type="match status" value="1"/>
</dbReference>
<proteinExistence type="predicted"/>
<dbReference type="SUPFAM" id="SSF55073">
    <property type="entry name" value="Nucleotide cyclase"/>
    <property type="match status" value="1"/>
</dbReference>
<keyword evidence="2" id="KW-1133">Transmembrane helix</keyword>
<dbReference type="AlphaFoldDB" id="A0A1H0HMF0"/>
<dbReference type="EMBL" id="FNHS01000016">
    <property type="protein sequence ID" value="SDO20213.1"/>
    <property type="molecule type" value="Genomic_DNA"/>
</dbReference>
<evidence type="ECO:0000313" key="4">
    <source>
        <dbReference type="EMBL" id="SDO20213.1"/>
    </source>
</evidence>
<gene>
    <name evidence="4" type="ORF">SAMN05216360_11675</name>
</gene>
<feature type="domain" description="Guanylate cyclase" evidence="3">
    <location>
        <begin position="258"/>
        <end position="389"/>
    </location>
</feature>
<feature type="transmembrane region" description="Helical" evidence="2">
    <location>
        <begin position="189"/>
        <end position="212"/>
    </location>
</feature>
<evidence type="ECO:0000313" key="5">
    <source>
        <dbReference type="Proteomes" id="UP000198704"/>
    </source>
</evidence>
<dbReference type="PROSITE" id="PS50125">
    <property type="entry name" value="GUANYLATE_CYCLASE_2"/>
    <property type="match status" value="1"/>
</dbReference>
<feature type="transmembrane region" description="Helical" evidence="2">
    <location>
        <begin position="71"/>
        <end position="90"/>
    </location>
</feature>
<dbReference type="InterPro" id="IPR001054">
    <property type="entry name" value="A/G_cyclase"/>
</dbReference>
<evidence type="ECO:0000256" key="1">
    <source>
        <dbReference type="SAM" id="MobiDB-lite"/>
    </source>
</evidence>
<reference evidence="5" key="1">
    <citation type="submission" date="2016-10" db="EMBL/GenBank/DDBJ databases">
        <authorList>
            <person name="Varghese N."/>
            <person name="Submissions S."/>
        </authorList>
    </citation>
    <scope>NUCLEOTIDE SEQUENCE [LARGE SCALE GENOMIC DNA]</scope>
    <source>
        <strain evidence="5">BL47</strain>
    </source>
</reference>
<dbReference type="GO" id="GO:0035556">
    <property type="term" value="P:intracellular signal transduction"/>
    <property type="evidence" value="ECO:0007669"/>
    <property type="project" value="InterPro"/>
</dbReference>
<dbReference type="Proteomes" id="UP000198704">
    <property type="component" value="Unassembled WGS sequence"/>
</dbReference>
<dbReference type="GO" id="GO:0004016">
    <property type="term" value="F:adenylate cyclase activity"/>
    <property type="evidence" value="ECO:0007669"/>
    <property type="project" value="UniProtKB-ARBA"/>
</dbReference>
<accession>A0A1H0HMF0</accession>
<evidence type="ECO:0000256" key="2">
    <source>
        <dbReference type="SAM" id="Phobius"/>
    </source>
</evidence>
<dbReference type="SMART" id="SM00044">
    <property type="entry name" value="CYCc"/>
    <property type="match status" value="1"/>
</dbReference>
<dbReference type="InterPro" id="IPR029787">
    <property type="entry name" value="Nucleotide_cyclase"/>
</dbReference>
<name>A0A1H0HMF0_9HYPH</name>
<keyword evidence="2" id="KW-0812">Transmembrane</keyword>
<dbReference type="PANTHER" id="PTHR43081">
    <property type="entry name" value="ADENYLATE CYCLASE, TERMINAL-DIFFERENTIATION SPECIFIC-RELATED"/>
    <property type="match status" value="1"/>
</dbReference>
<dbReference type="RefSeq" id="WP_091720390.1">
    <property type="nucleotide sequence ID" value="NZ_FNHS01000016.1"/>
</dbReference>